<keyword evidence="1" id="KW-0812">Transmembrane</keyword>
<evidence type="ECO:0000313" key="3">
    <source>
        <dbReference type="Proteomes" id="UP000732378"/>
    </source>
</evidence>
<dbReference type="RefSeq" id="WP_204797303.1">
    <property type="nucleotide sequence ID" value="NZ_CAXICV010000242.1"/>
</dbReference>
<keyword evidence="1" id="KW-0472">Membrane</keyword>
<evidence type="ECO:0000313" key="2">
    <source>
        <dbReference type="EMBL" id="MBM7509785.1"/>
    </source>
</evidence>
<sequence>MIEKLQLMTLVLIGDLKEKRSERGATAVEYGLMVSLIAVAIIVAVQLIGTNLTATFNEVAGKI</sequence>
<proteinExistence type="predicted"/>
<dbReference type="InterPro" id="IPR007047">
    <property type="entry name" value="Flp_Fap"/>
</dbReference>
<organism evidence="2 3">
    <name type="scientific">Nocardioides salarius</name>
    <dbReference type="NCBI Taxonomy" id="374513"/>
    <lineage>
        <taxon>Bacteria</taxon>
        <taxon>Bacillati</taxon>
        <taxon>Actinomycetota</taxon>
        <taxon>Actinomycetes</taxon>
        <taxon>Propionibacteriales</taxon>
        <taxon>Nocardioidaceae</taxon>
        <taxon>Nocardioides</taxon>
    </lineage>
</organism>
<name>A0ABS2MF12_9ACTN</name>
<comment type="caution">
    <text evidence="2">The sequence shown here is derived from an EMBL/GenBank/DDBJ whole genome shotgun (WGS) entry which is preliminary data.</text>
</comment>
<keyword evidence="1" id="KW-1133">Transmembrane helix</keyword>
<protein>
    <submittedName>
        <fullName evidence="2">Pilus assembly protein Flp/PilA</fullName>
    </submittedName>
</protein>
<accession>A0ABS2MF12</accession>
<reference evidence="2 3" key="1">
    <citation type="submission" date="2021-01" db="EMBL/GenBank/DDBJ databases">
        <title>Sequencing the genomes of 1000 actinobacteria strains.</title>
        <authorList>
            <person name="Klenk H.-P."/>
        </authorList>
    </citation>
    <scope>NUCLEOTIDE SEQUENCE [LARGE SCALE GENOMIC DNA]</scope>
    <source>
        <strain evidence="2 3">DSM 18239</strain>
    </source>
</reference>
<keyword evidence="3" id="KW-1185">Reference proteome</keyword>
<dbReference type="Proteomes" id="UP000732378">
    <property type="component" value="Unassembled WGS sequence"/>
</dbReference>
<evidence type="ECO:0000256" key="1">
    <source>
        <dbReference type="SAM" id="Phobius"/>
    </source>
</evidence>
<dbReference type="EMBL" id="JAFBBZ010000001">
    <property type="protein sequence ID" value="MBM7509785.1"/>
    <property type="molecule type" value="Genomic_DNA"/>
</dbReference>
<feature type="transmembrane region" description="Helical" evidence="1">
    <location>
        <begin position="27"/>
        <end position="48"/>
    </location>
</feature>
<gene>
    <name evidence="2" type="ORF">JOE61_003599</name>
</gene>
<dbReference type="Pfam" id="PF04964">
    <property type="entry name" value="Flp_Fap"/>
    <property type="match status" value="1"/>
</dbReference>